<name>A0A7C9BPP4_9BACT</name>
<evidence type="ECO:0000256" key="2">
    <source>
        <dbReference type="SAM" id="MobiDB-lite"/>
    </source>
</evidence>
<comment type="caution">
    <text evidence="3">The sequence shown here is derived from an EMBL/GenBank/DDBJ whole genome shotgun (WGS) entry which is preliminary data.</text>
</comment>
<sequence>MPAYSNSRDSEVERLKNRINLLESDVSKLRQEVKALSMKVKSAEIPMEIFVGGTPPPSAPQVPQSTPPPTPEPEKTSHVFFLSTPNSDGSFNNSSANFSYKEGASIYKFQNFKDNKATFRIDEREASVKLALSYPDKNIDPVCDALNAFDPRARKIFTVEPGIAELTGDKWRVITKARIRYES</sequence>
<protein>
    <submittedName>
        <fullName evidence="3">Uncharacterized protein</fullName>
    </submittedName>
</protein>
<evidence type="ECO:0000313" key="3">
    <source>
        <dbReference type="EMBL" id="MPR33299.1"/>
    </source>
</evidence>
<evidence type="ECO:0000256" key="1">
    <source>
        <dbReference type="SAM" id="Coils"/>
    </source>
</evidence>
<evidence type="ECO:0000313" key="4">
    <source>
        <dbReference type="Proteomes" id="UP000479293"/>
    </source>
</evidence>
<accession>A0A7C9BPP4</accession>
<feature type="region of interest" description="Disordered" evidence="2">
    <location>
        <begin position="49"/>
        <end position="76"/>
    </location>
</feature>
<gene>
    <name evidence="3" type="ORF">GBK04_07980</name>
</gene>
<reference evidence="3 4" key="1">
    <citation type="submission" date="2019-10" db="EMBL/GenBank/DDBJ databases">
        <title>Draft Genome Sequence of Cytophagaceae sp. SJW1-29.</title>
        <authorList>
            <person name="Choi A."/>
        </authorList>
    </citation>
    <scope>NUCLEOTIDE SEQUENCE [LARGE SCALE GENOMIC DNA]</scope>
    <source>
        <strain evidence="3 4">SJW1-29</strain>
    </source>
</reference>
<dbReference type="AlphaFoldDB" id="A0A7C9BPP4"/>
<dbReference type="RefSeq" id="WP_152758433.1">
    <property type="nucleotide sequence ID" value="NZ_WHLY01000002.1"/>
</dbReference>
<feature type="coiled-coil region" evidence="1">
    <location>
        <begin position="12"/>
        <end position="39"/>
    </location>
</feature>
<dbReference type="Proteomes" id="UP000479293">
    <property type="component" value="Unassembled WGS sequence"/>
</dbReference>
<keyword evidence="1" id="KW-0175">Coiled coil</keyword>
<feature type="compositionally biased region" description="Pro residues" evidence="2">
    <location>
        <begin position="54"/>
        <end position="71"/>
    </location>
</feature>
<dbReference type="EMBL" id="WHLY01000002">
    <property type="protein sequence ID" value="MPR33299.1"/>
    <property type="molecule type" value="Genomic_DNA"/>
</dbReference>
<proteinExistence type="predicted"/>
<keyword evidence="4" id="KW-1185">Reference proteome</keyword>
<organism evidence="3 4">
    <name type="scientific">Salmonirosea aquatica</name>
    <dbReference type="NCBI Taxonomy" id="2654236"/>
    <lineage>
        <taxon>Bacteria</taxon>
        <taxon>Pseudomonadati</taxon>
        <taxon>Bacteroidota</taxon>
        <taxon>Cytophagia</taxon>
        <taxon>Cytophagales</taxon>
        <taxon>Spirosomataceae</taxon>
        <taxon>Salmonirosea</taxon>
    </lineage>
</organism>